<gene>
    <name evidence="6" type="primary">At4g38150_1</name>
    <name evidence="6" type="ORF">g.15422</name>
</gene>
<evidence type="ECO:0000313" key="6">
    <source>
        <dbReference type="EMBL" id="JAT60493.1"/>
    </source>
</evidence>
<feature type="compositionally biased region" description="Basic and acidic residues" evidence="4">
    <location>
        <begin position="80"/>
        <end position="91"/>
    </location>
</feature>
<feature type="compositionally biased region" description="Basic and acidic residues" evidence="4">
    <location>
        <begin position="153"/>
        <end position="167"/>
    </location>
</feature>
<feature type="signal peptide" evidence="5">
    <location>
        <begin position="1"/>
        <end position="21"/>
    </location>
</feature>
<feature type="repeat" description="PPR" evidence="3">
    <location>
        <begin position="279"/>
        <end position="313"/>
    </location>
</feature>
<protein>
    <submittedName>
        <fullName evidence="6">Pentatricopeptide repeat-containing protein At4g38150</fullName>
    </submittedName>
</protein>
<feature type="repeat" description="PPR" evidence="3">
    <location>
        <begin position="349"/>
        <end position="383"/>
    </location>
</feature>
<dbReference type="InterPro" id="IPR050872">
    <property type="entry name" value="PPR_P_subfamily"/>
</dbReference>
<evidence type="ECO:0000256" key="2">
    <source>
        <dbReference type="ARBA" id="ARBA00022737"/>
    </source>
</evidence>
<feature type="compositionally biased region" description="Basic and acidic residues" evidence="4">
    <location>
        <begin position="242"/>
        <end position="255"/>
    </location>
</feature>
<dbReference type="Pfam" id="PF01535">
    <property type="entry name" value="PPR"/>
    <property type="match status" value="2"/>
</dbReference>
<dbReference type="Pfam" id="PF13041">
    <property type="entry name" value="PPR_2"/>
    <property type="match status" value="1"/>
</dbReference>
<dbReference type="NCBIfam" id="TIGR00756">
    <property type="entry name" value="PPR"/>
    <property type="match status" value="3"/>
</dbReference>
<organism evidence="6">
    <name type="scientific">Anthurium amnicola</name>
    <dbReference type="NCBI Taxonomy" id="1678845"/>
    <lineage>
        <taxon>Eukaryota</taxon>
        <taxon>Viridiplantae</taxon>
        <taxon>Streptophyta</taxon>
        <taxon>Embryophyta</taxon>
        <taxon>Tracheophyta</taxon>
        <taxon>Spermatophyta</taxon>
        <taxon>Magnoliopsida</taxon>
        <taxon>Liliopsida</taxon>
        <taxon>Araceae</taxon>
        <taxon>Pothoideae</taxon>
        <taxon>Potheae</taxon>
        <taxon>Anthurium</taxon>
    </lineage>
</organism>
<keyword evidence="5" id="KW-0732">Signal</keyword>
<feature type="compositionally biased region" description="Polar residues" evidence="4">
    <location>
        <begin position="105"/>
        <end position="114"/>
    </location>
</feature>
<dbReference type="InterPro" id="IPR002885">
    <property type="entry name" value="PPR_rpt"/>
</dbReference>
<feature type="compositionally biased region" description="Gly residues" evidence="4">
    <location>
        <begin position="169"/>
        <end position="178"/>
    </location>
</feature>
<evidence type="ECO:0000256" key="3">
    <source>
        <dbReference type="PROSITE-ProRule" id="PRU00708"/>
    </source>
</evidence>
<dbReference type="Gene3D" id="1.25.40.10">
    <property type="entry name" value="Tetratricopeptide repeat domain"/>
    <property type="match status" value="1"/>
</dbReference>
<dbReference type="InterPro" id="IPR011990">
    <property type="entry name" value="TPR-like_helical_dom_sf"/>
</dbReference>
<feature type="repeat" description="PPR" evidence="3">
    <location>
        <begin position="384"/>
        <end position="418"/>
    </location>
</feature>
<proteinExistence type="inferred from homology"/>
<feature type="repeat" description="PPR" evidence="3">
    <location>
        <begin position="314"/>
        <end position="348"/>
    </location>
</feature>
<evidence type="ECO:0000256" key="1">
    <source>
        <dbReference type="ARBA" id="ARBA00007626"/>
    </source>
</evidence>
<feature type="non-terminal residue" evidence="6">
    <location>
        <position position="1"/>
    </location>
</feature>
<name>A0A1D1Z0Q8_9ARAE</name>
<evidence type="ECO:0000256" key="5">
    <source>
        <dbReference type="SAM" id="SignalP"/>
    </source>
</evidence>
<feature type="compositionally biased region" description="Basic and acidic residues" evidence="4">
    <location>
        <begin position="195"/>
        <end position="204"/>
    </location>
</feature>
<dbReference type="PANTHER" id="PTHR46128">
    <property type="entry name" value="MITOCHONDRIAL GROUP I INTRON SPLICING FACTOR CCM1"/>
    <property type="match status" value="1"/>
</dbReference>
<accession>A0A1D1Z0Q8</accession>
<reference evidence="6" key="1">
    <citation type="submission" date="2015-07" db="EMBL/GenBank/DDBJ databases">
        <title>Transcriptome Assembly of Anthurium amnicola.</title>
        <authorList>
            <person name="Suzuki J."/>
        </authorList>
    </citation>
    <scope>NUCLEOTIDE SEQUENCE</scope>
</reference>
<comment type="similarity">
    <text evidence="1">Belongs to the PPR family. P subfamily.</text>
</comment>
<dbReference type="PANTHER" id="PTHR46128:SF73">
    <property type="entry name" value="CRIB DOMAIN-CONTAINING PROTEIN"/>
    <property type="match status" value="1"/>
</dbReference>
<feature type="region of interest" description="Disordered" evidence="4">
    <location>
        <begin position="74"/>
        <end position="266"/>
    </location>
</feature>
<keyword evidence="2" id="KW-0677">Repeat</keyword>
<dbReference type="EMBL" id="GDJX01007443">
    <property type="protein sequence ID" value="JAT60493.1"/>
    <property type="molecule type" value="Transcribed_RNA"/>
</dbReference>
<sequence>NDSLLFTGGLRVLSLLFPVGAETMKGAGAMRARVSRVLLSFNPFGSSYLSEISSFEGPSAAALTTRALYSSVPNRPVRRQRGEDRSEEDFLRSLNFGGDGRAADAQQSSSTDVSSRPLMGDKRVDDLFPGDDVDDSMRRSGRGPEPPPFSRPMRGEGRAGIPSREKANLGGGFSGGRFGSSRQSSPVEPAGRPPGRFERGDRSENLPVGDHQSNGPAEGSLSGQKRGDLPVSSLLQKLKFGKKADEEKARERSDSDSPLPESSSQDAEEIFTKMKETGLIPNAVAMLDGLCKDGLIQEAMKLFGLMREKGTIPEVVIYTAVVEGFCKAAKFDDAKKVFRKMQNNEISPNAFSYKVLIDGLSKGKRLDDSVDFCLEMLDAGHSPSVVTFTGLVDELCKEKGVEEAASVVKRLRERGLAVDDKAVREHLDKKGPYLPSVWEAIFGKKMTQRPF</sequence>
<dbReference type="AlphaFoldDB" id="A0A1D1Z0Q8"/>
<dbReference type="PROSITE" id="PS51375">
    <property type="entry name" value="PPR"/>
    <property type="match status" value="4"/>
</dbReference>
<evidence type="ECO:0000256" key="4">
    <source>
        <dbReference type="SAM" id="MobiDB-lite"/>
    </source>
</evidence>
<feature type="chain" id="PRO_5008900629" evidence="5">
    <location>
        <begin position="22"/>
        <end position="451"/>
    </location>
</feature>